<name>A0A9N9XR99_PHYSR</name>
<evidence type="ECO:0000256" key="2">
    <source>
        <dbReference type="ARBA" id="ARBA00022801"/>
    </source>
</evidence>
<evidence type="ECO:0000313" key="6">
    <source>
        <dbReference type="Proteomes" id="UP001153712"/>
    </source>
</evidence>
<dbReference type="AlphaFoldDB" id="A0A9N9XR99"/>
<dbReference type="GO" id="GO:0036297">
    <property type="term" value="P:interstrand cross-link repair"/>
    <property type="evidence" value="ECO:0007669"/>
    <property type="project" value="TreeGrafter"/>
</dbReference>
<dbReference type="GO" id="GO:0006303">
    <property type="term" value="P:double-strand break repair via nonhomologous end joining"/>
    <property type="evidence" value="ECO:0007669"/>
    <property type="project" value="TreeGrafter"/>
</dbReference>
<dbReference type="GO" id="GO:0035312">
    <property type="term" value="F:5'-3' DNA exonuclease activity"/>
    <property type="evidence" value="ECO:0007669"/>
    <property type="project" value="TreeGrafter"/>
</dbReference>
<dbReference type="OrthoDB" id="262529at2759"/>
<sequence>MSTFSGKIQEIPYISVDRFDGENLESQAYFLSHCHSDHMRGLTNKFVNEQLVENSKYLYASRVTCAILKKNYPNIESNLKELDVNVSYIISLDNNTFTTTLIPAGHCPGSVMFLFESHSTVLYTGDYRIHKNDLRKFNVFRGKTVDAVYLDTTFFLEEYPAFPARRDSLRELVRIARDWLDRGQNHHVNLIVCANYGYEHLIRGISSELKTPVHVNQAAFEFYSLIPELDRSVTRDARATRLHSKCRGFREPVCVEDQPNCAVKSIKISAWQWRGEALAGGISSLDDDGLHRLCYSTHASYEEGVALIEFLRPKRIEANVERGEPQADKAMRELIERHLGMIGGGEEEEERAEEAPKLFELGGKRGKREREQSFGSSSDEEAFEMPKRHTWWNGGG</sequence>
<keyword evidence="1" id="KW-0540">Nuclease</keyword>
<dbReference type="Gene3D" id="3.40.50.12650">
    <property type="match status" value="1"/>
</dbReference>
<proteinExistence type="predicted"/>
<dbReference type="GO" id="GO:0003684">
    <property type="term" value="F:damaged DNA binding"/>
    <property type="evidence" value="ECO:0007669"/>
    <property type="project" value="TreeGrafter"/>
</dbReference>
<dbReference type="GO" id="GO:0000723">
    <property type="term" value="P:telomere maintenance"/>
    <property type="evidence" value="ECO:0007669"/>
    <property type="project" value="TreeGrafter"/>
</dbReference>
<keyword evidence="2" id="KW-0378">Hydrolase</keyword>
<dbReference type="InterPro" id="IPR036866">
    <property type="entry name" value="RibonucZ/Hydroxyglut_hydro"/>
</dbReference>
<feature type="region of interest" description="Disordered" evidence="4">
    <location>
        <begin position="343"/>
        <end position="396"/>
    </location>
</feature>
<dbReference type="Gene3D" id="3.60.15.10">
    <property type="entry name" value="Ribonuclease Z/Hydroxyacylglutathione hydrolase-like"/>
    <property type="match status" value="1"/>
</dbReference>
<keyword evidence="6" id="KW-1185">Reference proteome</keyword>
<dbReference type="PANTHER" id="PTHR23240:SF8">
    <property type="entry name" value="PROTEIN ARTEMIS"/>
    <property type="match status" value="1"/>
</dbReference>
<organism evidence="5 6">
    <name type="scientific">Phyllotreta striolata</name>
    <name type="common">Striped flea beetle</name>
    <name type="synonym">Crioceris striolata</name>
    <dbReference type="NCBI Taxonomy" id="444603"/>
    <lineage>
        <taxon>Eukaryota</taxon>
        <taxon>Metazoa</taxon>
        <taxon>Ecdysozoa</taxon>
        <taxon>Arthropoda</taxon>
        <taxon>Hexapoda</taxon>
        <taxon>Insecta</taxon>
        <taxon>Pterygota</taxon>
        <taxon>Neoptera</taxon>
        <taxon>Endopterygota</taxon>
        <taxon>Coleoptera</taxon>
        <taxon>Polyphaga</taxon>
        <taxon>Cucujiformia</taxon>
        <taxon>Chrysomeloidea</taxon>
        <taxon>Chrysomelidae</taxon>
        <taxon>Galerucinae</taxon>
        <taxon>Alticini</taxon>
        <taxon>Phyllotreta</taxon>
    </lineage>
</organism>
<evidence type="ECO:0000313" key="5">
    <source>
        <dbReference type="EMBL" id="CAG9861951.1"/>
    </source>
</evidence>
<dbReference type="SUPFAM" id="SSF56281">
    <property type="entry name" value="Metallo-hydrolase/oxidoreductase"/>
    <property type="match status" value="1"/>
</dbReference>
<dbReference type="EMBL" id="OU900098">
    <property type="protein sequence ID" value="CAG9861951.1"/>
    <property type="molecule type" value="Genomic_DNA"/>
</dbReference>
<protein>
    <submittedName>
        <fullName evidence="5">Uncharacterized protein</fullName>
    </submittedName>
</protein>
<evidence type="ECO:0000256" key="1">
    <source>
        <dbReference type="ARBA" id="ARBA00022722"/>
    </source>
</evidence>
<evidence type="ECO:0000256" key="3">
    <source>
        <dbReference type="ARBA" id="ARBA00022839"/>
    </source>
</evidence>
<dbReference type="Proteomes" id="UP001153712">
    <property type="component" value="Chromosome 5"/>
</dbReference>
<keyword evidence="3" id="KW-0269">Exonuclease</keyword>
<gene>
    <name evidence="5" type="ORF">PHYEVI_LOCUS8274</name>
</gene>
<accession>A0A9N9XR99</accession>
<reference evidence="5" key="1">
    <citation type="submission" date="2022-01" db="EMBL/GenBank/DDBJ databases">
        <authorList>
            <person name="King R."/>
        </authorList>
    </citation>
    <scope>NUCLEOTIDE SEQUENCE</scope>
</reference>
<evidence type="ECO:0000256" key="4">
    <source>
        <dbReference type="SAM" id="MobiDB-lite"/>
    </source>
</evidence>
<dbReference type="PANTHER" id="PTHR23240">
    <property type="entry name" value="DNA CROSS-LINK REPAIR PROTEIN PSO2/SNM1-RELATED"/>
    <property type="match status" value="1"/>
</dbReference>